<dbReference type="EC" id="5.1.99.1" evidence="4"/>
<dbReference type="GO" id="GO:0046872">
    <property type="term" value="F:metal ion binding"/>
    <property type="evidence" value="ECO:0007669"/>
    <property type="project" value="UniProtKB-KW"/>
</dbReference>
<dbReference type="KEGG" id="dtn:DTL3_0599"/>
<dbReference type="OrthoDB" id="9788468at2"/>
<dbReference type="CDD" id="cd07249">
    <property type="entry name" value="MMCE"/>
    <property type="match status" value="1"/>
</dbReference>
<dbReference type="Proteomes" id="UP000032809">
    <property type="component" value="Chromosome I"/>
</dbReference>
<keyword evidence="5" id="KW-1185">Reference proteome</keyword>
<dbReference type="PROSITE" id="PS51819">
    <property type="entry name" value="VOC"/>
    <property type="match status" value="1"/>
</dbReference>
<keyword evidence="4" id="KW-0413">Isomerase</keyword>
<dbReference type="Pfam" id="PF13669">
    <property type="entry name" value="Glyoxalase_4"/>
    <property type="match status" value="1"/>
</dbReference>
<dbReference type="InterPro" id="IPR029068">
    <property type="entry name" value="Glyas_Bleomycin-R_OHBP_Dase"/>
</dbReference>
<dbReference type="AlphaFoldDB" id="A0A0C7NJ06"/>
<accession>A0A0C7NJ06</accession>
<reference evidence="5" key="1">
    <citation type="submission" date="2014-11" db="EMBL/GenBank/DDBJ databases">
        <authorList>
            <person name="Wibberg D."/>
        </authorList>
    </citation>
    <scope>NUCLEOTIDE SEQUENCE [LARGE SCALE GENOMIC DNA]</scope>
    <source>
        <strain evidence="5">L3</strain>
    </source>
</reference>
<evidence type="ECO:0000256" key="2">
    <source>
        <dbReference type="ARBA" id="ARBA00022723"/>
    </source>
</evidence>
<comment type="similarity">
    <text evidence="1">Belongs to the methylmalonyl-CoA epimerase family.</text>
</comment>
<dbReference type="EMBL" id="LN824141">
    <property type="protein sequence ID" value="CEP77916.1"/>
    <property type="molecule type" value="Genomic_DNA"/>
</dbReference>
<dbReference type="NCBIfam" id="TIGR03081">
    <property type="entry name" value="metmalonyl_epim"/>
    <property type="match status" value="1"/>
</dbReference>
<dbReference type="HOGENOM" id="CLU_046006_5_2_0"/>
<evidence type="ECO:0000313" key="5">
    <source>
        <dbReference type="Proteomes" id="UP000032809"/>
    </source>
</evidence>
<gene>
    <name evidence="4" type="ORF">DTL3_0599</name>
</gene>
<dbReference type="PANTHER" id="PTHR43048:SF3">
    <property type="entry name" value="METHYLMALONYL-COA EPIMERASE, MITOCHONDRIAL"/>
    <property type="match status" value="1"/>
</dbReference>
<proteinExistence type="inferred from homology"/>
<dbReference type="InterPro" id="IPR051785">
    <property type="entry name" value="MMCE/EMCE_epimerase"/>
</dbReference>
<dbReference type="STRING" id="1006576.DTL3_0599"/>
<dbReference type="GO" id="GO:0004493">
    <property type="term" value="F:methylmalonyl-CoA epimerase activity"/>
    <property type="evidence" value="ECO:0007669"/>
    <property type="project" value="UniProtKB-EC"/>
</dbReference>
<evidence type="ECO:0000313" key="4">
    <source>
        <dbReference type="EMBL" id="CEP77916.1"/>
    </source>
</evidence>
<dbReference type="SUPFAM" id="SSF54593">
    <property type="entry name" value="Glyoxalase/Bleomycin resistance protein/Dihydroxybiphenyl dioxygenase"/>
    <property type="match status" value="1"/>
</dbReference>
<dbReference type="Gene3D" id="3.10.180.10">
    <property type="entry name" value="2,3-Dihydroxybiphenyl 1,2-Dioxygenase, domain 1"/>
    <property type="match status" value="1"/>
</dbReference>
<organism evidence="4 5">
    <name type="scientific">Defluviitoga tunisiensis</name>
    <dbReference type="NCBI Taxonomy" id="1006576"/>
    <lineage>
        <taxon>Bacteria</taxon>
        <taxon>Thermotogati</taxon>
        <taxon>Thermotogota</taxon>
        <taxon>Thermotogae</taxon>
        <taxon>Petrotogales</taxon>
        <taxon>Petrotogaceae</taxon>
        <taxon>Defluviitoga</taxon>
    </lineage>
</organism>
<dbReference type="InterPro" id="IPR037523">
    <property type="entry name" value="VOC_core"/>
</dbReference>
<feature type="domain" description="VOC" evidence="3">
    <location>
        <begin position="4"/>
        <end position="132"/>
    </location>
</feature>
<name>A0A0C7NJ06_DEFTU</name>
<protein>
    <submittedName>
        <fullName evidence="4">Methylmalonyl-CoA epimerase</fullName>
        <ecNumber evidence="4">5.1.99.1</ecNumber>
    </submittedName>
</protein>
<sequence length="132" mass="15210">MKVKIDHIGIAVRSIEESLNFYQNLLELEKSGEKVLEDRGIKVTFLYINDVRIELMEPIRNDSEISKFLEKRGEGIHHIAYQVSDIEHFLKKAKELGYKTLSDKPEVGAEGNLVFFLHPKSVHGILTEFVEK</sequence>
<dbReference type="RefSeq" id="WP_045087463.1">
    <property type="nucleotide sequence ID" value="NZ_LN824141.1"/>
</dbReference>
<dbReference type="GO" id="GO:0046491">
    <property type="term" value="P:L-methylmalonyl-CoA metabolic process"/>
    <property type="evidence" value="ECO:0007669"/>
    <property type="project" value="TreeGrafter"/>
</dbReference>
<keyword evidence="2" id="KW-0479">Metal-binding</keyword>
<dbReference type="PANTHER" id="PTHR43048">
    <property type="entry name" value="METHYLMALONYL-COA EPIMERASE"/>
    <property type="match status" value="1"/>
</dbReference>
<evidence type="ECO:0000256" key="1">
    <source>
        <dbReference type="ARBA" id="ARBA00009308"/>
    </source>
</evidence>
<dbReference type="InterPro" id="IPR017515">
    <property type="entry name" value="MeMalonyl-CoA_epimerase"/>
</dbReference>
<evidence type="ECO:0000259" key="3">
    <source>
        <dbReference type="PROSITE" id="PS51819"/>
    </source>
</evidence>